<sequence>MFIEEIQIRCIPGSIKITESYVKLAGSKHIIVRFPNYEEWEMGFSFAEKGDLLVMPNKKKWKTNVSFVILVPKESNADCLIDILVIIEKPRFLIETESKELVIDMINKKLCQDTNNELAWFAEKTKLMLQLPVNGSHTDFGYDPNRPVCQD</sequence>
<reference evidence="1" key="1">
    <citation type="submission" date="2021-06" db="EMBL/GenBank/DDBJ databases">
        <authorList>
            <person name="Kallberg Y."/>
            <person name="Tangrot J."/>
            <person name="Rosling A."/>
        </authorList>
    </citation>
    <scope>NUCLEOTIDE SEQUENCE</scope>
    <source>
        <strain evidence="1">AZ414A</strain>
    </source>
</reference>
<comment type="caution">
    <text evidence="1">The sequence shown here is derived from an EMBL/GenBank/DDBJ whole genome shotgun (WGS) entry which is preliminary data.</text>
</comment>
<proteinExistence type="predicted"/>
<dbReference type="Proteomes" id="UP000789706">
    <property type="component" value="Unassembled WGS sequence"/>
</dbReference>
<keyword evidence="2" id="KW-1185">Reference proteome</keyword>
<gene>
    <name evidence="1" type="ORF">DEBURN_LOCUS7463</name>
</gene>
<accession>A0A9N9BC75</accession>
<organism evidence="1 2">
    <name type="scientific">Diversispora eburnea</name>
    <dbReference type="NCBI Taxonomy" id="1213867"/>
    <lineage>
        <taxon>Eukaryota</taxon>
        <taxon>Fungi</taxon>
        <taxon>Fungi incertae sedis</taxon>
        <taxon>Mucoromycota</taxon>
        <taxon>Glomeromycotina</taxon>
        <taxon>Glomeromycetes</taxon>
        <taxon>Diversisporales</taxon>
        <taxon>Diversisporaceae</taxon>
        <taxon>Diversispora</taxon>
    </lineage>
</organism>
<evidence type="ECO:0000313" key="1">
    <source>
        <dbReference type="EMBL" id="CAG8558448.1"/>
    </source>
</evidence>
<protein>
    <submittedName>
        <fullName evidence="1">10060_t:CDS:1</fullName>
    </submittedName>
</protein>
<dbReference type="EMBL" id="CAJVPK010000904">
    <property type="protein sequence ID" value="CAG8558448.1"/>
    <property type="molecule type" value="Genomic_DNA"/>
</dbReference>
<dbReference type="AlphaFoldDB" id="A0A9N9BC75"/>
<name>A0A9N9BC75_9GLOM</name>
<dbReference type="OrthoDB" id="10651543at2759"/>
<evidence type="ECO:0000313" key="2">
    <source>
        <dbReference type="Proteomes" id="UP000789706"/>
    </source>
</evidence>